<evidence type="ECO:0000259" key="2">
    <source>
        <dbReference type="Pfam" id="PF09834"/>
    </source>
</evidence>
<comment type="caution">
    <text evidence="3">The sequence shown here is derived from an EMBL/GenBank/DDBJ whole genome shotgun (WGS) entry which is preliminary data.</text>
</comment>
<dbReference type="KEGG" id="rdi:CMV14_15355"/>
<keyword evidence="1" id="KW-0472">Membrane</keyword>
<name>A0A2A4FUW5_9SPHN</name>
<sequence length="80" mass="8495">MPTDLIKTFTYLTIHLTVGFSVAYLLTGSVQVAGGIALIEPCINAVAFFFHEKAWKLKLNGAAPQHAATRGPLTGARPAV</sequence>
<feature type="transmembrane region" description="Helical" evidence="1">
    <location>
        <begin position="9"/>
        <end position="26"/>
    </location>
</feature>
<keyword evidence="1" id="KW-0812">Transmembrane</keyword>
<dbReference type="Pfam" id="PF09834">
    <property type="entry name" value="DUF2061"/>
    <property type="match status" value="1"/>
</dbReference>
<organism evidence="3 4">
    <name type="scientific">Rhizorhabdus dicambivorans</name>
    <dbReference type="NCBI Taxonomy" id="1850238"/>
    <lineage>
        <taxon>Bacteria</taxon>
        <taxon>Pseudomonadati</taxon>
        <taxon>Pseudomonadota</taxon>
        <taxon>Alphaproteobacteria</taxon>
        <taxon>Sphingomonadales</taxon>
        <taxon>Sphingomonadaceae</taxon>
        <taxon>Rhizorhabdus</taxon>
    </lineage>
</organism>
<gene>
    <name evidence="3" type="ORF">COO09_13110</name>
</gene>
<evidence type="ECO:0000313" key="4">
    <source>
        <dbReference type="Proteomes" id="UP000218934"/>
    </source>
</evidence>
<feature type="domain" description="DUF2061" evidence="2">
    <location>
        <begin position="5"/>
        <end position="56"/>
    </location>
</feature>
<feature type="transmembrane region" description="Helical" evidence="1">
    <location>
        <begin position="32"/>
        <end position="50"/>
    </location>
</feature>
<keyword evidence="1" id="KW-1133">Transmembrane helix</keyword>
<evidence type="ECO:0000256" key="1">
    <source>
        <dbReference type="SAM" id="Phobius"/>
    </source>
</evidence>
<reference evidence="3 4" key="1">
    <citation type="submission" date="2017-09" db="EMBL/GenBank/DDBJ databases">
        <title>The Catabolism of 3,6-Dichlorosalicylic acid is Initiated by the Cytochrome P450 Monooxygenase DsmABC in Rhizorhabdus dicambivorans Ndbn-20.</title>
        <authorList>
            <person name="Na L."/>
        </authorList>
    </citation>
    <scope>NUCLEOTIDE SEQUENCE [LARGE SCALE GENOMIC DNA]</scope>
    <source>
        <strain evidence="3 4">Ndbn-20m</strain>
    </source>
</reference>
<proteinExistence type="predicted"/>
<dbReference type="InterPro" id="IPR018638">
    <property type="entry name" value="DUF2061_membrane"/>
</dbReference>
<dbReference type="RefSeq" id="WP_066963166.1">
    <property type="nucleotide sequence ID" value="NZ_CP023449.1"/>
</dbReference>
<dbReference type="EMBL" id="NWUF01000011">
    <property type="protein sequence ID" value="PCE41967.1"/>
    <property type="molecule type" value="Genomic_DNA"/>
</dbReference>
<dbReference type="Proteomes" id="UP000218934">
    <property type="component" value="Unassembled WGS sequence"/>
</dbReference>
<evidence type="ECO:0000313" key="3">
    <source>
        <dbReference type="EMBL" id="PCE41967.1"/>
    </source>
</evidence>
<dbReference type="AlphaFoldDB" id="A0A2A4FUW5"/>
<keyword evidence="4" id="KW-1185">Reference proteome</keyword>
<protein>
    <submittedName>
        <fullName evidence="3">DUF2061 domain-containing protein</fullName>
    </submittedName>
</protein>
<accession>A0A2A4FUW5</accession>
<dbReference type="OrthoDB" id="9133582at2"/>